<accession>A0A501PRP1</accession>
<evidence type="ECO:0000313" key="2">
    <source>
        <dbReference type="Proteomes" id="UP000319148"/>
    </source>
</evidence>
<reference evidence="2" key="1">
    <citation type="submission" date="2019-06" db="EMBL/GenBank/DDBJ databases">
        <title>The complete genome of Emcibacter congregatus ZYLT.</title>
        <authorList>
            <person name="Zhao Z."/>
        </authorList>
    </citation>
    <scope>NUCLEOTIDE SEQUENCE [LARGE SCALE GENOMIC DNA]</scope>
    <source>
        <strain evidence="2">MCCC 1A06723</strain>
    </source>
</reference>
<proteinExistence type="predicted"/>
<sequence length="579" mass="66266">MDEIGQFSFYLANEKETFDSVLLSDKLSQKGATLQQIDFEKDGQKARFYCFQTKNPKSDPPWLKFINSQLSEENKIAYKASKSINTSGVLLLECGDSVLASALGVSGASLLNNEKFKYDFGIRTAMNMCGSDGLRQAKSRVHSKTTTHIDRQVSQPSELNELGIMETEMLQYISANLKGNPLVSIQGKNNITIKINSKKKLDWKLLTDYAAQFIKAYSKNDFKKAFPEYLNFQPVPTSIQDELNNLLIADIQNKNFHKFHMSIPEFISDDEYGFCYSEKGDAYSYLSHDDVPTFDDAKLNDVTIETLKGRKVYGYSFADSKVHKFKNWSLYSCIVYETTYQGGHYVLSGGIWQKVDDSFYNSIQVYLNKIKDISVDKEYHDMNIYCTKKGNNRESVFNELYCAKNKNAIKFDQSYLAMEGTSKNKEFCDILEFVADKQPLNIIHVKQYSGKSGINYLFSQARFYGEAFATDQTFLTSIKEHINKSTKAIKAKILASIADEAKDLDAKRFNVCLWLLYDKNLKTKPTMKDLPFMAQYDLKMTHKRLIDQLPKFCDLSISFIPVERPHTQKKQPKAKKKSS</sequence>
<organism evidence="1 2">
    <name type="scientific">Emcibacter nanhaiensis</name>
    <dbReference type="NCBI Taxonomy" id="1505037"/>
    <lineage>
        <taxon>Bacteria</taxon>
        <taxon>Pseudomonadati</taxon>
        <taxon>Pseudomonadota</taxon>
        <taxon>Alphaproteobacteria</taxon>
        <taxon>Emcibacterales</taxon>
        <taxon>Emcibacteraceae</taxon>
        <taxon>Emcibacter</taxon>
    </lineage>
</organism>
<name>A0A501PRP1_9PROT</name>
<comment type="caution">
    <text evidence="1">The sequence shown here is derived from an EMBL/GenBank/DDBJ whole genome shotgun (WGS) entry which is preliminary data.</text>
</comment>
<dbReference type="EMBL" id="VFIY01000004">
    <property type="protein sequence ID" value="TPD62742.1"/>
    <property type="molecule type" value="Genomic_DNA"/>
</dbReference>
<evidence type="ECO:0000313" key="1">
    <source>
        <dbReference type="EMBL" id="TPD62742.1"/>
    </source>
</evidence>
<dbReference type="Pfam" id="PF19614">
    <property type="entry name" value="DUF6119"/>
    <property type="match status" value="1"/>
</dbReference>
<dbReference type="Proteomes" id="UP000319148">
    <property type="component" value="Unassembled WGS sequence"/>
</dbReference>
<dbReference type="OrthoDB" id="6401683at2"/>
<dbReference type="RefSeq" id="WP_139937992.1">
    <property type="nucleotide sequence ID" value="NZ_JBHSYP010000022.1"/>
</dbReference>
<dbReference type="InterPro" id="IPR026487">
    <property type="entry name" value="CHP04141"/>
</dbReference>
<dbReference type="AlphaFoldDB" id="A0A501PRP1"/>
<gene>
    <name evidence="1" type="ORF">FIV46_01300</name>
</gene>
<evidence type="ECO:0008006" key="3">
    <source>
        <dbReference type="Google" id="ProtNLM"/>
    </source>
</evidence>
<keyword evidence="2" id="KW-1185">Reference proteome</keyword>
<protein>
    <recommendedName>
        <fullName evidence="3">Sporadically distributed protein, TIGR04141 family</fullName>
    </recommendedName>
</protein>
<dbReference type="NCBIfam" id="TIGR04141">
    <property type="entry name" value="TIGR04141 family sporadically distributed protein"/>
    <property type="match status" value="1"/>
</dbReference>